<protein>
    <submittedName>
        <fullName evidence="2">Uncharacterized protein</fullName>
    </submittedName>
</protein>
<dbReference type="STRING" id="37653.A0A0L8GC58"/>
<proteinExistence type="predicted"/>
<dbReference type="Pfam" id="PF15879">
    <property type="entry name" value="MWFE"/>
    <property type="match status" value="1"/>
</dbReference>
<accession>A0A0L8GC58</accession>
<evidence type="ECO:0000256" key="1">
    <source>
        <dbReference type="SAM" id="Phobius"/>
    </source>
</evidence>
<reference evidence="2" key="1">
    <citation type="submission" date="2015-07" db="EMBL/GenBank/DDBJ databases">
        <title>MeaNS - Measles Nucleotide Surveillance Program.</title>
        <authorList>
            <person name="Tran T."/>
            <person name="Druce J."/>
        </authorList>
    </citation>
    <scope>NUCLEOTIDE SEQUENCE</scope>
    <source>
        <strain evidence="2">UCB-OBI-ISO-001</strain>
        <tissue evidence="2">Gonad</tissue>
    </source>
</reference>
<gene>
    <name evidence="2" type="ORF">OCBIM_22036213mg</name>
</gene>
<organism evidence="2">
    <name type="scientific">Octopus bimaculoides</name>
    <name type="common">California two-spotted octopus</name>
    <dbReference type="NCBI Taxonomy" id="37653"/>
    <lineage>
        <taxon>Eukaryota</taxon>
        <taxon>Metazoa</taxon>
        <taxon>Spiralia</taxon>
        <taxon>Lophotrochozoa</taxon>
        <taxon>Mollusca</taxon>
        <taxon>Cephalopoda</taxon>
        <taxon>Coleoidea</taxon>
        <taxon>Octopodiformes</taxon>
        <taxon>Octopoda</taxon>
        <taxon>Incirrata</taxon>
        <taxon>Octopodidae</taxon>
        <taxon>Octopus</taxon>
    </lineage>
</organism>
<dbReference type="InterPro" id="IPR017384">
    <property type="entry name" value="NADH_Ub_cplx-1_asu_su-1"/>
</dbReference>
<feature type="transmembrane region" description="Helical" evidence="1">
    <location>
        <begin position="6"/>
        <end position="30"/>
    </location>
</feature>
<keyword evidence="1" id="KW-1133">Transmembrane helix</keyword>
<name>A0A0L8GC58_OCTBM</name>
<dbReference type="AlphaFoldDB" id="A0A0L8GC58"/>
<keyword evidence="1" id="KW-0472">Membrane</keyword>
<evidence type="ECO:0000313" key="2">
    <source>
        <dbReference type="EMBL" id="KOF74424.1"/>
    </source>
</evidence>
<sequence length="82" mass="9552">MWYEIIPSFGIVVGLLAIPNLGNCVLNWAFRNRKVHCRDWDASQLDYMFYLRDRTITGSEYKPRGLESIPKIEECHATSEES</sequence>
<dbReference type="EMBL" id="KQ422680">
    <property type="protein sequence ID" value="KOF74424.1"/>
    <property type="molecule type" value="Genomic_DNA"/>
</dbReference>
<keyword evidence="1" id="KW-0812">Transmembrane</keyword>